<dbReference type="EMBL" id="BAABHO010000009">
    <property type="protein sequence ID" value="GAA4783457.1"/>
    <property type="molecule type" value="Genomic_DNA"/>
</dbReference>
<dbReference type="Pfam" id="PF00582">
    <property type="entry name" value="Usp"/>
    <property type="match status" value="1"/>
</dbReference>
<evidence type="ECO:0000256" key="1">
    <source>
        <dbReference type="ARBA" id="ARBA00008791"/>
    </source>
</evidence>
<dbReference type="InterPro" id="IPR006016">
    <property type="entry name" value="UspA"/>
</dbReference>
<comment type="similarity">
    <text evidence="1">Belongs to the universal stress protein A family.</text>
</comment>
<evidence type="ECO:0000313" key="4">
    <source>
        <dbReference type="Proteomes" id="UP001500928"/>
    </source>
</evidence>
<dbReference type="PANTHER" id="PTHR46268:SF6">
    <property type="entry name" value="UNIVERSAL STRESS PROTEIN UP12"/>
    <property type="match status" value="1"/>
</dbReference>
<dbReference type="CDD" id="cd23659">
    <property type="entry name" value="USP_At3g01520-like"/>
    <property type="match status" value="1"/>
</dbReference>
<dbReference type="RefSeq" id="WP_345412777.1">
    <property type="nucleotide sequence ID" value="NZ_BAABHO010000009.1"/>
</dbReference>
<feature type="domain" description="UspA" evidence="2">
    <location>
        <begin position="11"/>
        <end position="146"/>
    </location>
</feature>
<comment type="caution">
    <text evidence="3">The sequence shown here is derived from an EMBL/GenBank/DDBJ whole genome shotgun (WGS) entry which is preliminary data.</text>
</comment>
<dbReference type="PANTHER" id="PTHR46268">
    <property type="entry name" value="STRESS RESPONSE PROTEIN NHAX"/>
    <property type="match status" value="1"/>
</dbReference>
<evidence type="ECO:0000313" key="3">
    <source>
        <dbReference type="EMBL" id="GAA4783457.1"/>
    </source>
</evidence>
<dbReference type="Gene3D" id="3.40.50.620">
    <property type="entry name" value="HUPs"/>
    <property type="match status" value="1"/>
</dbReference>
<dbReference type="InterPro" id="IPR006015">
    <property type="entry name" value="Universal_stress_UspA"/>
</dbReference>
<dbReference type="PRINTS" id="PR01438">
    <property type="entry name" value="UNVRSLSTRESS"/>
</dbReference>
<name>A0ABP9AMV7_9PSEU</name>
<gene>
    <name evidence="3" type="ORF">GCM10023200_16130</name>
</gene>
<protein>
    <submittedName>
        <fullName evidence="3">Universal stress protein</fullName>
    </submittedName>
</protein>
<proteinExistence type="inferred from homology"/>
<keyword evidence="4" id="KW-1185">Reference proteome</keyword>
<organism evidence="3 4">
    <name type="scientific">Actinomycetospora chlora</name>
    <dbReference type="NCBI Taxonomy" id="663608"/>
    <lineage>
        <taxon>Bacteria</taxon>
        <taxon>Bacillati</taxon>
        <taxon>Actinomycetota</taxon>
        <taxon>Actinomycetes</taxon>
        <taxon>Pseudonocardiales</taxon>
        <taxon>Pseudonocardiaceae</taxon>
        <taxon>Actinomycetospora</taxon>
    </lineage>
</organism>
<accession>A0ABP9AMV7</accession>
<dbReference type="SUPFAM" id="SSF52402">
    <property type="entry name" value="Adenine nucleotide alpha hydrolases-like"/>
    <property type="match status" value="1"/>
</dbReference>
<dbReference type="InterPro" id="IPR014729">
    <property type="entry name" value="Rossmann-like_a/b/a_fold"/>
</dbReference>
<evidence type="ECO:0000259" key="2">
    <source>
        <dbReference type="Pfam" id="PF00582"/>
    </source>
</evidence>
<sequence length="165" mass="17178">MSEGTDPRPLVVVGVDGSRDADAALHHAVAEARRRHGRVLAVAACDVPPWSAVDVESLPTDPEAVRHGAEVRARRHVEELLATAGDVPVTVVGRLGRPTRVLVDEARDAALLVVGHRGRGAFRSAALGSVGLGCLLHARCPVTVVRPPARADAGGTTPARAEVAR</sequence>
<reference evidence="4" key="1">
    <citation type="journal article" date="2019" name="Int. J. Syst. Evol. Microbiol.">
        <title>The Global Catalogue of Microorganisms (GCM) 10K type strain sequencing project: providing services to taxonomists for standard genome sequencing and annotation.</title>
        <authorList>
            <consortium name="The Broad Institute Genomics Platform"/>
            <consortium name="The Broad Institute Genome Sequencing Center for Infectious Disease"/>
            <person name="Wu L."/>
            <person name="Ma J."/>
        </authorList>
    </citation>
    <scope>NUCLEOTIDE SEQUENCE [LARGE SCALE GENOMIC DNA]</scope>
    <source>
        <strain evidence="4">JCM 17979</strain>
    </source>
</reference>
<dbReference type="Proteomes" id="UP001500928">
    <property type="component" value="Unassembled WGS sequence"/>
</dbReference>